<dbReference type="GO" id="GO:0035973">
    <property type="term" value="P:aggrephagy"/>
    <property type="evidence" value="ECO:0007669"/>
    <property type="project" value="TreeGrafter"/>
</dbReference>
<dbReference type="PROSITE" id="PS50197">
    <property type="entry name" value="BEACH"/>
    <property type="match status" value="1"/>
</dbReference>
<dbReference type="PROSITE" id="PS50294">
    <property type="entry name" value="WD_REPEATS_REGION"/>
    <property type="match status" value="1"/>
</dbReference>
<dbReference type="Gene3D" id="1.10.1540.10">
    <property type="entry name" value="BEACH domain"/>
    <property type="match status" value="1"/>
</dbReference>
<protein>
    <recommendedName>
        <fullName evidence="6">BEACH domain-containing protein</fullName>
    </recommendedName>
</protein>
<dbReference type="InterPro" id="IPR036322">
    <property type="entry name" value="WD40_repeat_dom_sf"/>
</dbReference>
<dbReference type="GO" id="GO:0035014">
    <property type="term" value="F:phosphatidylinositol 3-kinase regulator activity"/>
    <property type="evidence" value="ECO:0007669"/>
    <property type="project" value="TreeGrafter"/>
</dbReference>
<keyword evidence="2 4" id="KW-0853">WD repeat</keyword>
<dbReference type="SUPFAM" id="SSF56112">
    <property type="entry name" value="Protein kinase-like (PK-like)"/>
    <property type="match status" value="1"/>
</dbReference>
<evidence type="ECO:0000256" key="1">
    <source>
        <dbReference type="ARBA" id="ARBA00004419"/>
    </source>
</evidence>
<feature type="region of interest" description="Disordered" evidence="5">
    <location>
        <begin position="284"/>
        <end position="303"/>
    </location>
</feature>
<dbReference type="InterPro" id="IPR000409">
    <property type="entry name" value="BEACH_dom"/>
</dbReference>
<proteinExistence type="predicted"/>
<feature type="region of interest" description="Disordered" evidence="5">
    <location>
        <begin position="1335"/>
        <end position="1361"/>
    </location>
</feature>
<evidence type="ECO:0000313" key="8">
    <source>
        <dbReference type="Proteomes" id="UP001367676"/>
    </source>
</evidence>
<accession>A0AAN9YBM1</accession>
<dbReference type="InterPro" id="IPR052651">
    <property type="entry name" value="WDR81"/>
</dbReference>
<keyword evidence="8" id="KW-1185">Reference proteome</keyword>
<evidence type="ECO:0000313" key="7">
    <source>
        <dbReference type="EMBL" id="KAK7605357.1"/>
    </source>
</evidence>
<dbReference type="PANTHER" id="PTHR44662:SF1">
    <property type="entry name" value="WD REPEAT-CONTAINING PROTEIN 81"/>
    <property type="match status" value="1"/>
</dbReference>
<feature type="domain" description="BEACH" evidence="6">
    <location>
        <begin position="317"/>
        <end position="586"/>
    </location>
</feature>
<reference evidence="7 8" key="1">
    <citation type="submission" date="2024-03" db="EMBL/GenBank/DDBJ databases">
        <title>Adaptation during the transition from Ophiocordyceps entomopathogen to insect associate is accompanied by gene loss and intensified selection.</title>
        <authorList>
            <person name="Ward C.M."/>
            <person name="Onetto C.A."/>
            <person name="Borneman A.R."/>
        </authorList>
    </citation>
    <scope>NUCLEOTIDE SEQUENCE [LARGE SCALE GENOMIC DNA]</scope>
    <source>
        <strain evidence="7">AWRI1</strain>
        <tissue evidence="7">Single Adult Female</tissue>
    </source>
</reference>
<evidence type="ECO:0000256" key="3">
    <source>
        <dbReference type="ARBA" id="ARBA00022737"/>
    </source>
</evidence>
<dbReference type="InterPro" id="IPR036372">
    <property type="entry name" value="BEACH_dom_sf"/>
</dbReference>
<dbReference type="FunFam" id="1.10.1540.10:FF:000003">
    <property type="entry name" value="WD repeat-containing protein 81 isoform X1"/>
    <property type="match status" value="1"/>
</dbReference>
<dbReference type="PANTHER" id="PTHR44662">
    <property type="entry name" value="WD REPEAT-CONTAINING PROTEIN 81"/>
    <property type="match status" value="1"/>
</dbReference>
<gene>
    <name evidence="7" type="ORF">V9T40_007215</name>
</gene>
<evidence type="ECO:0000259" key="6">
    <source>
        <dbReference type="PROSITE" id="PS50197"/>
    </source>
</evidence>
<evidence type="ECO:0000256" key="5">
    <source>
        <dbReference type="SAM" id="MobiDB-lite"/>
    </source>
</evidence>
<keyword evidence="3" id="KW-0677">Repeat</keyword>
<dbReference type="SUPFAM" id="SSF50978">
    <property type="entry name" value="WD40 repeat-like"/>
    <property type="match status" value="1"/>
</dbReference>
<dbReference type="InterPro" id="IPR011009">
    <property type="entry name" value="Kinase-like_dom_sf"/>
</dbReference>
<feature type="repeat" description="WD" evidence="4">
    <location>
        <begin position="1685"/>
        <end position="1725"/>
    </location>
</feature>
<dbReference type="SMART" id="SM01026">
    <property type="entry name" value="Beach"/>
    <property type="match status" value="1"/>
</dbReference>
<dbReference type="Pfam" id="PF02138">
    <property type="entry name" value="Beach"/>
    <property type="match status" value="1"/>
</dbReference>
<dbReference type="Gene3D" id="1.10.510.10">
    <property type="entry name" value="Transferase(Phosphotransferase) domain 1"/>
    <property type="match status" value="1"/>
</dbReference>
<dbReference type="InterPro" id="IPR015943">
    <property type="entry name" value="WD40/YVTN_repeat-like_dom_sf"/>
</dbReference>
<dbReference type="SMART" id="SM00320">
    <property type="entry name" value="WD40"/>
    <property type="match status" value="5"/>
</dbReference>
<dbReference type="SUPFAM" id="SSF81837">
    <property type="entry name" value="BEACH domain"/>
    <property type="match status" value="1"/>
</dbReference>
<dbReference type="PROSITE" id="PS50082">
    <property type="entry name" value="WD_REPEATS_2"/>
    <property type="match status" value="2"/>
</dbReference>
<organism evidence="7 8">
    <name type="scientific">Parthenolecanium corni</name>
    <dbReference type="NCBI Taxonomy" id="536013"/>
    <lineage>
        <taxon>Eukaryota</taxon>
        <taxon>Metazoa</taxon>
        <taxon>Ecdysozoa</taxon>
        <taxon>Arthropoda</taxon>
        <taxon>Hexapoda</taxon>
        <taxon>Insecta</taxon>
        <taxon>Pterygota</taxon>
        <taxon>Neoptera</taxon>
        <taxon>Paraneoptera</taxon>
        <taxon>Hemiptera</taxon>
        <taxon>Sternorrhyncha</taxon>
        <taxon>Coccoidea</taxon>
        <taxon>Coccidae</taxon>
        <taxon>Parthenolecanium</taxon>
    </lineage>
</organism>
<name>A0AAN9YBM1_9HEMI</name>
<dbReference type="EMBL" id="JBBCAQ010000002">
    <property type="protein sequence ID" value="KAK7605357.1"/>
    <property type="molecule type" value="Genomic_DNA"/>
</dbReference>
<sequence length="1803" mass="202709">MSSFSNLLEELKIPECYVKELDKNDRFSAVVHRSWLRELVKSGTLNDFIHHETLSSNEVQAKLKLKEPLGLLWQYVLITTLPKGDRRVVPLPRQRAQLQTSEGELTFSQILQYISLTNHKNLWKESLKKFSARYVPQPDAKEFASCINLISHDTAVRDIITRTYGCPITRLNMSPNVSTNVLSYEPHPNILGACVAIETNSTFYIFQEITSSYTVQDCVNFSPAIFGENYYKPLFIAYQLLRAMRDMHDKGLAIGDITLSDILITNNLWIQVIPKLSDNIYDPSKPSNNDRAAKEQGAVGKRTPITSNSNCDFVRSAEKIDSLDVGSYCEQWVQGAISNFDYLIILNKLAGRKYADPRSHYVFPWVTDFTSRSGLNWRDLTRSKYRLNKGDRQLDLTYDVSCNEVGLQVPHHVSDILSEITYYVYLSRVTPKSILCQHVRSQWVPAEYPASIQRLQQWTPDECIPEFFIDPNVFQSIHPDLPDLEIPSWAASAQDFINCHRAALESTYVSERLHHWIDLTFGYKLSGIAAVKAKNVCLQLVDSHTTLTSSGVMQLFSHPHPQKFIPSPYLSKTPPRIFRQKACIDEDDHSSGPEESEAHVGSNLGVSKFLNRSRSSLNYNSPANSEGISLHLPQGYSPLQPLIALENTFTFITRTCNKPKINIQTTRVDSERNLSTQYKQVVATRRAQEMLVFGCILVELFIPSKLRSVGSNLQVSSFKRRLENCRALLCMKREEIPKCIRSVVTLLLQTDNITGMQTSAGIRTYPVTEFGIPPPSAHQLLLPNLSSHLLPVPTSFPSLYSALKTYTDFVAVEDELRNTRMNFNQIDSAFTDAFAMISKRIDENKVIELSKSLQSLEASEKGLVLMNPKWMDFILPLTLNLLQSKKTDVNTAWHLLEIMTRLLGPQQSVAMLLKPTMKLYEFKNEELSDFDELKYDETKKIKLYHRSFLLKLIVGFRLKTFLENIVTFLIEAVGGYQDSESCKFKSSSQPVHRLTEATSFLTGSGNIVDCGESNVPNTNDVPTLSVSTAQSESIIEIEAKESTGSVEADLDSYNLTSLHEVLLDEREMASDEDKDYVQEVNTYSELMPTYENLPADNVPNSSQTSEKGIDELRKDTILGEFEFQYLFTMFQIAEVSAESVLWLAHRLGPVLTGKYLTKNLLRMLPLCYTGDLLAEDKSTHNLVINCLRYTSGIYGEQFVVLQYLPQMAELITVCKRSKMTQALEAGLIGYISFFKYVISFLSVDTLKNLMQDTLSKSILHPAIRLMASTKILFPSGCVARSLLASKLIDCLYMLGMRLGHLISKSLQRFFIVFDKLRHCESGELSDLSKSNKLQSTCTSESEKTGNSDSAESPIPSSPTLLVGHDKEQFKTKVMEELCNVLTPELAYEAYSVFARYFGESFMQRSLVNLDFIQQLCALYREERQLSSHSKSDIKDGIKVLEEFDGSQATVSGNKIHFQESNTEAADEGKEMYDESRYLKGNWLAYWEHELNRSINDTSFNFKQIKLQGFIGHTNTVKSLEILDNENSFMSGSRDKTVKLWSLRSQGDGNGVSQCQYTYSNHHKSVLSLGFCERTRLIASCDSVIHLWDPFIGRLVSVVRNGYPVNTLVPLPAPHATLIAANTHASLNVIDTRTASCVSEFKVCVNATGLIRSVAVSPSSNWVAVGQSSGSMAVLDLRNGNIISSWKAHEGEILQLLAINDSTLVTSSLDQSLSVWNVSDGKLSFNMKGPVEPVHCLAQHEHELISGTTANRIGVHTDISNEASFSSIKLRSDTFKGVLTTLAVLPLNKLLLLGADTGYITLLC</sequence>
<dbReference type="GO" id="GO:0005739">
    <property type="term" value="C:mitochondrion"/>
    <property type="evidence" value="ECO:0007669"/>
    <property type="project" value="TreeGrafter"/>
</dbReference>
<dbReference type="PROSITE" id="PS00678">
    <property type="entry name" value="WD_REPEATS_1"/>
    <property type="match status" value="1"/>
</dbReference>
<dbReference type="Gene3D" id="2.130.10.10">
    <property type="entry name" value="YVTN repeat-like/Quinoprotein amine dehydrogenase"/>
    <property type="match status" value="2"/>
</dbReference>
<dbReference type="CDD" id="cd06071">
    <property type="entry name" value="Beach"/>
    <property type="match status" value="1"/>
</dbReference>
<dbReference type="InterPro" id="IPR001680">
    <property type="entry name" value="WD40_rpt"/>
</dbReference>
<evidence type="ECO:0000256" key="2">
    <source>
        <dbReference type="ARBA" id="ARBA00022574"/>
    </source>
</evidence>
<dbReference type="Pfam" id="PF00400">
    <property type="entry name" value="WD40"/>
    <property type="match status" value="2"/>
</dbReference>
<comment type="subcellular location">
    <subcellularLocation>
        <location evidence="1">Cytoplasmic vesicle</location>
        <location evidence="1">Autophagosome</location>
    </subcellularLocation>
</comment>
<comment type="caution">
    <text evidence="7">The sequence shown here is derived from an EMBL/GenBank/DDBJ whole genome shotgun (WGS) entry which is preliminary data.</text>
</comment>
<feature type="repeat" description="WD" evidence="4">
    <location>
        <begin position="1509"/>
        <end position="1544"/>
    </location>
</feature>
<evidence type="ECO:0000256" key="4">
    <source>
        <dbReference type="PROSITE-ProRule" id="PRU00221"/>
    </source>
</evidence>
<dbReference type="GO" id="GO:0005776">
    <property type="term" value="C:autophagosome"/>
    <property type="evidence" value="ECO:0007669"/>
    <property type="project" value="UniProtKB-SubCell"/>
</dbReference>
<dbReference type="Proteomes" id="UP001367676">
    <property type="component" value="Unassembled WGS sequence"/>
</dbReference>
<dbReference type="InterPro" id="IPR019775">
    <property type="entry name" value="WD40_repeat_CS"/>
</dbReference>